<dbReference type="SMART" id="SM00407">
    <property type="entry name" value="IGc1"/>
    <property type="match status" value="1"/>
</dbReference>
<dbReference type="InterPro" id="IPR050413">
    <property type="entry name" value="TCR_beta_variable"/>
</dbReference>
<dbReference type="Gene3D" id="2.60.40.10">
    <property type="entry name" value="Immunoglobulins"/>
    <property type="match status" value="2"/>
</dbReference>
<dbReference type="CDD" id="cd05769">
    <property type="entry name" value="IgC1_TCR_beta"/>
    <property type="match status" value="1"/>
</dbReference>
<dbReference type="PROSITE" id="PS50835">
    <property type="entry name" value="IG_LIKE"/>
    <property type="match status" value="1"/>
</dbReference>
<evidence type="ECO:0000313" key="8">
    <source>
        <dbReference type="Proteomes" id="UP000694724"/>
    </source>
</evidence>
<evidence type="ECO:0000256" key="2">
    <source>
        <dbReference type="ARBA" id="ARBA00022859"/>
    </source>
</evidence>
<proteinExistence type="predicted"/>
<dbReference type="InterPro" id="IPR013106">
    <property type="entry name" value="Ig_V-set"/>
</dbReference>
<dbReference type="PANTHER" id="PTHR23268:SF110">
    <property type="entry name" value="T CELL RECEPTOR BETA VARIABLE 27"/>
    <property type="match status" value="1"/>
</dbReference>
<dbReference type="GO" id="GO:0002376">
    <property type="term" value="P:immune system process"/>
    <property type="evidence" value="ECO:0007669"/>
    <property type="project" value="UniProtKB-KW"/>
</dbReference>
<dbReference type="InterPro" id="IPR036179">
    <property type="entry name" value="Ig-like_dom_sf"/>
</dbReference>
<dbReference type="InterPro" id="IPR003597">
    <property type="entry name" value="Ig_C1-set"/>
</dbReference>
<dbReference type="Proteomes" id="UP000694724">
    <property type="component" value="Unplaced"/>
</dbReference>
<dbReference type="SUPFAM" id="SSF48726">
    <property type="entry name" value="Immunoglobulin"/>
    <property type="match status" value="2"/>
</dbReference>
<feature type="signal peptide" evidence="5">
    <location>
        <begin position="1"/>
        <end position="21"/>
    </location>
</feature>
<keyword evidence="1 5" id="KW-0732">Signal</keyword>
<dbReference type="PANTHER" id="PTHR23268">
    <property type="entry name" value="T-CELL RECEPTOR BETA CHAIN"/>
    <property type="match status" value="1"/>
</dbReference>
<keyword evidence="2" id="KW-0391">Immunity</keyword>
<evidence type="ECO:0000256" key="1">
    <source>
        <dbReference type="ARBA" id="ARBA00022729"/>
    </source>
</evidence>
<evidence type="ECO:0000256" key="5">
    <source>
        <dbReference type="SAM" id="SignalP"/>
    </source>
</evidence>
<dbReference type="Ensembl" id="ENSSSCT00055048183.1">
    <property type="protein sequence ID" value="ENSSSCP00055038463.1"/>
    <property type="gene ID" value="ENSSSCG00055024321.1"/>
</dbReference>
<feature type="region of interest" description="Disordered" evidence="4">
    <location>
        <begin position="273"/>
        <end position="295"/>
    </location>
</feature>
<dbReference type="Pfam" id="PF07654">
    <property type="entry name" value="C1-set"/>
    <property type="match status" value="1"/>
</dbReference>
<reference evidence="7" key="1">
    <citation type="submission" date="2025-08" db="UniProtKB">
        <authorList>
            <consortium name="Ensembl"/>
        </authorList>
    </citation>
    <scope>IDENTIFICATION</scope>
</reference>
<protein>
    <recommendedName>
        <fullName evidence="6">Ig-like domain-containing protein</fullName>
    </recommendedName>
</protein>
<accession>A0A8D1RUP4</accession>
<dbReference type="Pfam" id="PF07686">
    <property type="entry name" value="V-set"/>
    <property type="match status" value="1"/>
</dbReference>
<dbReference type="GO" id="GO:0042101">
    <property type="term" value="C:T cell receptor complex"/>
    <property type="evidence" value="ECO:0007669"/>
    <property type="project" value="UniProtKB-ARBA"/>
</dbReference>
<dbReference type="FunFam" id="2.60.40.10:FF:001090">
    <property type="entry name" value="T cell receptor beta constant 1"/>
    <property type="match status" value="1"/>
</dbReference>
<name>A0A8D1RUP4_PIG</name>
<keyword evidence="3" id="KW-0325">Glycoprotein</keyword>
<evidence type="ECO:0000256" key="3">
    <source>
        <dbReference type="ARBA" id="ARBA00023180"/>
    </source>
</evidence>
<feature type="chain" id="PRO_5033987408" description="Ig-like domain-containing protein" evidence="5">
    <location>
        <begin position="22"/>
        <end position="333"/>
    </location>
</feature>
<evidence type="ECO:0000259" key="6">
    <source>
        <dbReference type="PROSITE" id="PS50835"/>
    </source>
</evidence>
<organism evidence="7 8">
    <name type="scientific">Sus scrofa</name>
    <name type="common">Pig</name>
    <dbReference type="NCBI Taxonomy" id="9823"/>
    <lineage>
        <taxon>Eukaryota</taxon>
        <taxon>Metazoa</taxon>
        <taxon>Chordata</taxon>
        <taxon>Craniata</taxon>
        <taxon>Vertebrata</taxon>
        <taxon>Euteleostomi</taxon>
        <taxon>Mammalia</taxon>
        <taxon>Eutheria</taxon>
        <taxon>Laurasiatheria</taxon>
        <taxon>Artiodactyla</taxon>
        <taxon>Suina</taxon>
        <taxon>Suidae</taxon>
        <taxon>Sus</taxon>
    </lineage>
</organism>
<evidence type="ECO:0000313" key="7">
    <source>
        <dbReference type="Ensembl" id="ENSSSCP00055038463.1"/>
    </source>
</evidence>
<evidence type="ECO:0000256" key="4">
    <source>
        <dbReference type="SAM" id="MobiDB-lite"/>
    </source>
</evidence>
<dbReference type="InterPro" id="IPR007110">
    <property type="entry name" value="Ig-like_dom"/>
</dbReference>
<dbReference type="AlphaFoldDB" id="A0A8D1RUP4"/>
<dbReference type="InterPro" id="IPR013783">
    <property type="entry name" value="Ig-like_fold"/>
</dbReference>
<sequence length="333" mass="37031">MGPPLLGWVLLCLLGAGPVEANVTQSPSHRIAETKKTLTMTCSQNMDHDAMYWYRQDPGLGPKLIYFSRNVDLVEKGDIPDGYNVSRKEKPNFPLILESASANQTSLYLCASKDLQQVRPPKVAVFEPSEAEISRTQKATLVCLATGFYPDHVELSWWVNGKQVQSGVSTDLQPYREDPSRNDSSYCLSSRLRVTAAFWHNPRNHFRCQVQFYGLTEDDEWEYNWTKPITQNISAEAWGKADCGFSSGKCSSPAFSPSPVTLALEAETEEPMDHAGEQGRGAKIPGKHAQWDPPTCPSCPQRPISKGSCPPPSSMRSCWGRPPCTLCWSAPWC</sequence>
<feature type="domain" description="Ig-like" evidence="6">
    <location>
        <begin position="121"/>
        <end position="211"/>
    </location>
</feature>